<dbReference type="WBParaSite" id="RSKR_0000624050.1">
    <property type="protein sequence ID" value="RSKR_0000624050.1"/>
    <property type="gene ID" value="RSKR_0000624050"/>
</dbReference>
<reference evidence="2" key="1">
    <citation type="submission" date="2016-11" db="UniProtKB">
        <authorList>
            <consortium name="WormBaseParasite"/>
        </authorList>
    </citation>
    <scope>IDENTIFICATION</scope>
    <source>
        <strain evidence="2">KR3021</strain>
    </source>
</reference>
<sequence>MCKKVQWSANLRALIIAFLTVFFFQSWLAGISIHVVTRQNSSFITNNMYMNEPNNTVVIYLQGALHNTAILSSNIILTNMPATANALASLRRKTSDRLQVFGQFFGGNWKFEMDSFDWMGSKRRDNNNASRILLWIMTVEQLFQIRYSSTKRQRMGPHKQWFFFMILPTMYGFITQGLEPYSDELMNLNKTVNAFSVFLFLIQILLIVCTFYIDELNHKLTHLTVLGGYQNVRTIPLLEMSLLKFNLFTFFILMVKLYGSLFFFAYTGDQAEKDFYMLLGWALLFSSLAFTIFFLAFALIWSTPSKKQSIYPQPHVPLTLGYVNDFDGGDVHHNRMWDENTV</sequence>
<proteinExistence type="predicted"/>
<accession>A0AC35TZP6</accession>
<evidence type="ECO:0000313" key="1">
    <source>
        <dbReference type="Proteomes" id="UP000095286"/>
    </source>
</evidence>
<name>A0AC35TZP6_9BILA</name>
<protein>
    <submittedName>
        <fullName evidence="2">DUF3533 domain-containing protein</fullName>
    </submittedName>
</protein>
<evidence type="ECO:0000313" key="2">
    <source>
        <dbReference type="WBParaSite" id="RSKR_0000624050.1"/>
    </source>
</evidence>
<organism evidence="1 2">
    <name type="scientific">Rhabditophanes sp. KR3021</name>
    <dbReference type="NCBI Taxonomy" id="114890"/>
    <lineage>
        <taxon>Eukaryota</taxon>
        <taxon>Metazoa</taxon>
        <taxon>Ecdysozoa</taxon>
        <taxon>Nematoda</taxon>
        <taxon>Chromadorea</taxon>
        <taxon>Rhabditida</taxon>
        <taxon>Tylenchina</taxon>
        <taxon>Panagrolaimomorpha</taxon>
        <taxon>Strongyloidoidea</taxon>
        <taxon>Alloionematidae</taxon>
        <taxon>Rhabditophanes</taxon>
    </lineage>
</organism>
<dbReference type="Proteomes" id="UP000095286">
    <property type="component" value="Unplaced"/>
</dbReference>